<dbReference type="Pfam" id="PF07587">
    <property type="entry name" value="PSD1"/>
    <property type="match status" value="1"/>
</dbReference>
<dbReference type="Pfam" id="PF07635">
    <property type="entry name" value="PSCyt1"/>
    <property type="match status" value="1"/>
</dbReference>
<feature type="domain" description="Cytochrome C Planctomycete-type" evidence="4">
    <location>
        <begin position="568"/>
        <end position="626"/>
    </location>
</feature>
<evidence type="ECO:0000259" key="4">
    <source>
        <dbReference type="Pfam" id="PF07635"/>
    </source>
</evidence>
<reference evidence="6" key="1">
    <citation type="journal article" date="2019" name="Int. J. Syst. Evol. Microbiol.">
        <title>The Global Catalogue of Microorganisms (GCM) 10K type strain sequencing project: providing services to taxonomists for standard genome sequencing and annotation.</title>
        <authorList>
            <consortium name="The Broad Institute Genomics Platform"/>
            <consortium name="The Broad Institute Genome Sequencing Center for Infectious Disease"/>
            <person name="Wu L."/>
            <person name="Ma J."/>
        </authorList>
    </citation>
    <scope>NUCLEOTIDE SEQUENCE [LARGE SCALE GENOMIC DNA]</scope>
    <source>
        <strain evidence="6">CGMCC 4.1469</strain>
    </source>
</reference>
<dbReference type="SUPFAM" id="SSF46626">
    <property type="entry name" value="Cytochrome c"/>
    <property type="match status" value="1"/>
</dbReference>
<feature type="domain" description="DUF1549" evidence="2">
    <location>
        <begin position="655"/>
        <end position="829"/>
    </location>
</feature>
<dbReference type="Gene3D" id="2.60.120.200">
    <property type="match status" value="1"/>
</dbReference>
<evidence type="ECO:0000259" key="3">
    <source>
        <dbReference type="Pfam" id="PF07587"/>
    </source>
</evidence>
<evidence type="ECO:0000313" key="5">
    <source>
        <dbReference type="EMBL" id="MFC5454237.1"/>
    </source>
</evidence>
<dbReference type="Proteomes" id="UP001596052">
    <property type="component" value="Unassembled WGS sequence"/>
</dbReference>
<protein>
    <submittedName>
        <fullName evidence="5">DUF1553 domain-containing protein</fullName>
    </submittedName>
</protein>
<feature type="chain" id="PRO_5047185945" evidence="1">
    <location>
        <begin position="23"/>
        <end position="1234"/>
    </location>
</feature>
<accession>A0ABW0KNN3</accession>
<evidence type="ECO:0000313" key="6">
    <source>
        <dbReference type="Proteomes" id="UP001596052"/>
    </source>
</evidence>
<comment type="caution">
    <text evidence="5">The sequence shown here is derived from an EMBL/GenBank/DDBJ whole genome shotgun (WGS) entry which is preliminary data.</text>
</comment>
<dbReference type="SUPFAM" id="SSF49899">
    <property type="entry name" value="Concanavalin A-like lectins/glucanases"/>
    <property type="match status" value="1"/>
</dbReference>
<feature type="signal peptide" evidence="1">
    <location>
        <begin position="1"/>
        <end position="22"/>
    </location>
</feature>
<sequence>MNLRALMVLCVLWQASGMGLHANDGRPVLQLDFGQEESAPLIAVGGVVRDQAGPRPPEFPDFEADNTAIQLQGKGSRYEIKDTGAQSPFDFTNGDAITLETWVKVDKISPGQPVYLIGKGRTNSPHFARNNQNWSLRVIGGSEGLAHLSFLFASAPAPGGGNTWHLWNSAASFQVKTGWHHVAVAYEFGRPETMRGWIDGVVTDGVWSVDGATTKAPVVDDDDVWIGSSLGGSAGNSLQGFLDGLAIHRRALGDAEIAKHCRRTGGPLVVLPEKPAMPKLGPIADGKVLVQFSEGLSAFNRWPAKAELPAETDRWMSDAFLLPRVPLRYDDWGIRSEWKSPLLLRMAADVALPEGSRRFLLRARALARLWVDGVMVAETKPADGSTPNGHDDVTPLATPPLPGLRVKDYHHQEVFGTAKLRGGKGRIVLEVVVGGKNQRTETGELCVAIETEDGKSFSILRAGSKPGLALTDAAVEPVLAHMEKALSDLDDTHRRTAARSRDAFWQKRHDLAREWVAQNPAPAPPKGGHPIDAFIDAKIAAAVASNAAASGDSGAFQKDILPILQEKCFRCHGEKDKGGLKLTSRAAALHGGDSEIPSIVPGKPEASEMIVRLRSEDDSLVMPPSGEPLGKAQIEKLETWIRDGAVWPATPVAPEKLARSALTSDEAFLRRISLDLIGLPPTAAEARAFLADSAPDKRTRLIERLLSDARGAEHQMADWLDVLAENPTLINASLNSTGPFRWFLLDALRDGKGLDRMVTELMMMRGDVGRGGSAGFGLAGENDAPFAAKGHIIASAFLGIELQCARCHDSPYHSTTQRDLYSLAAMLSRKTVTVPATSRVPAGFFEKKGRESLIKVTLKPDEPVKPEWPFATATGTADGSRIDLLMDDPKDTRERFAALVTAPENRRFARVFVNRTWKRLMGAGFVEPAHDWEGRDASHPELLDWLAADFVAHDYDLRHLLRLIVTSSAYQREPTSDNLAALPANERFFSAPGRRRLTAEEIVDSLHAAAGKAIDSEEITFVHDGRHALERRQTLGVPRRAWMFASLNNERDRPSLALPHAQTTVDVLEAFGWNGSRQMPIFDRPTDPNLLQPGILANGTLVQALSRASWRSELADLAMQAQSPEALIEEVFLRFLSRKPRTAERDAFLPALREGFATRFVPAAEQSTPQAAEPLPQVTWLNHVSPEANSIQIEVENRVRQGPPPDPRLRSAWREIYEDLVWSLINDREFVWKP</sequence>
<dbReference type="InterPro" id="IPR011444">
    <property type="entry name" value="DUF1549"/>
</dbReference>
<dbReference type="Pfam" id="PF07583">
    <property type="entry name" value="PSCyt2"/>
    <property type="match status" value="1"/>
</dbReference>
<gene>
    <name evidence="5" type="ORF">ACFQDI_05165</name>
</gene>
<organism evidence="5 6">
    <name type="scientific">Prosthecobacter fluviatilis</name>
    <dbReference type="NCBI Taxonomy" id="445931"/>
    <lineage>
        <taxon>Bacteria</taxon>
        <taxon>Pseudomonadati</taxon>
        <taxon>Verrucomicrobiota</taxon>
        <taxon>Verrucomicrobiia</taxon>
        <taxon>Verrucomicrobiales</taxon>
        <taxon>Verrucomicrobiaceae</taxon>
        <taxon>Prosthecobacter</taxon>
    </lineage>
</organism>
<evidence type="ECO:0000256" key="1">
    <source>
        <dbReference type="SAM" id="SignalP"/>
    </source>
</evidence>
<dbReference type="InterPro" id="IPR022655">
    <property type="entry name" value="DUF1553"/>
</dbReference>
<keyword evidence="1" id="KW-0732">Signal</keyword>
<evidence type="ECO:0000259" key="2">
    <source>
        <dbReference type="Pfam" id="PF07583"/>
    </source>
</evidence>
<dbReference type="PANTHER" id="PTHR35889">
    <property type="entry name" value="CYCLOINULO-OLIGOSACCHARIDE FRUCTANOTRANSFERASE-RELATED"/>
    <property type="match status" value="1"/>
</dbReference>
<dbReference type="RefSeq" id="WP_377164102.1">
    <property type="nucleotide sequence ID" value="NZ_JBHSMQ010000001.1"/>
</dbReference>
<name>A0ABW0KNN3_9BACT</name>
<dbReference type="InterPro" id="IPR013320">
    <property type="entry name" value="ConA-like_dom_sf"/>
</dbReference>
<keyword evidence="6" id="KW-1185">Reference proteome</keyword>
<dbReference type="Pfam" id="PF13385">
    <property type="entry name" value="Laminin_G_3"/>
    <property type="match status" value="1"/>
</dbReference>
<proteinExistence type="predicted"/>
<dbReference type="PANTHER" id="PTHR35889:SF3">
    <property type="entry name" value="F-BOX DOMAIN-CONTAINING PROTEIN"/>
    <property type="match status" value="1"/>
</dbReference>
<dbReference type="InterPro" id="IPR036909">
    <property type="entry name" value="Cyt_c-like_dom_sf"/>
</dbReference>
<dbReference type="EMBL" id="JBHSMQ010000001">
    <property type="protein sequence ID" value="MFC5454237.1"/>
    <property type="molecule type" value="Genomic_DNA"/>
</dbReference>
<dbReference type="InterPro" id="IPR011429">
    <property type="entry name" value="Cyt_c_Planctomycete-type"/>
</dbReference>
<feature type="domain" description="DUF1553" evidence="3">
    <location>
        <begin position="892"/>
        <end position="1148"/>
    </location>
</feature>